<reference evidence="1 2" key="1">
    <citation type="submission" date="2016-10" db="EMBL/GenBank/DDBJ databases">
        <authorList>
            <person name="de Groot N.N."/>
        </authorList>
    </citation>
    <scope>NUCLEOTIDE SEQUENCE [LARGE SCALE GENOMIC DNA]</scope>
    <source>
        <strain evidence="1 2">CGMCC 4.1877</strain>
    </source>
</reference>
<evidence type="ECO:0000313" key="1">
    <source>
        <dbReference type="EMBL" id="SFM60174.1"/>
    </source>
</evidence>
<sequence>MWFAFAAQAVVDTALAARYQELWGRTRAGLADRIARRRVDELLTTLRG</sequence>
<proteinExistence type="predicted"/>
<dbReference type="RefSeq" id="WP_177238208.1">
    <property type="nucleotide sequence ID" value="NZ_FOUY01000001.1"/>
</dbReference>
<organism evidence="1 2">
    <name type="scientific">Pseudonocardia ammonioxydans</name>
    <dbReference type="NCBI Taxonomy" id="260086"/>
    <lineage>
        <taxon>Bacteria</taxon>
        <taxon>Bacillati</taxon>
        <taxon>Actinomycetota</taxon>
        <taxon>Actinomycetes</taxon>
        <taxon>Pseudonocardiales</taxon>
        <taxon>Pseudonocardiaceae</taxon>
        <taxon>Pseudonocardia</taxon>
    </lineage>
</organism>
<evidence type="ECO:0000313" key="2">
    <source>
        <dbReference type="Proteomes" id="UP000199614"/>
    </source>
</evidence>
<accession>A0A1I4S7B0</accession>
<dbReference type="AlphaFoldDB" id="A0A1I4S7B0"/>
<dbReference type="Proteomes" id="UP000199614">
    <property type="component" value="Unassembled WGS sequence"/>
</dbReference>
<name>A0A1I4S7B0_PSUAM</name>
<keyword evidence="2" id="KW-1185">Reference proteome</keyword>
<protein>
    <submittedName>
        <fullName evidence="1">Uncharacterized protein</fullName>
    </submittedName>
</protein>
<gene>
    <name evidence="1" type="ORF">SAMN05216207_1001278</name>
</gene>
<dbReference type="EMBL" id="FOUY01000001">
    <property type="protein sequence ID" value="SFM60174.1"/>
    <property type="molecule type" value="Genomic_DNA"/>
</dbReference>